<organism evidence="3 4">
    <name type="scientific">Streptomyces swartbergensis</name>
    <dbReference type="NCBI Taxonomy" id="487165"/>
    <lineage>
        <taxon>Bacteria</taxon>
        <taxon>Bacillati</taxon>
        <taxon>Actinomycetota</taxon>
        <taxon>Actinomycetes</taxon>
        <taxon>Kitasatosporales</taxon>
        <taxon>Streptomycetaceae</taxon>
        <taxon>Streptomyces</taxon>
    </lineage>
</organism>
<accession>A0A243SBN6</accession>
<proteinExistence type="predicted"/>
<reference evidence="3 4" key="1">
    <citation type="submission" date="2017-05" db="EMBL/GenBank/DDBJ databases">
        <title>Biotechnological potential of actinobacteria isolated from South African environments.</title>
        <authorList>
            <person name="Le Roes-Hill M."/>
            <person name="Prins A."/>
            <person name="Durrell K.A."/>
        </authorList>
    </citation>
    <scope>NUCLEOTIDE SEQUENCE [LARGE SCALE GENOMIC DNA]</scope>
    <source>
        <strain evidence="3 4">HMC13</strain>
    </source>
</reference>
<feature type="domain" description="SGNH" evidence="2">
    <location>
        <begin position="12"/>
        <end position="70"/>
    </location>
</feature>
<evidence type="ECO:0000313" key="3">
    <source>
        <dbReference type="EMBL" id="OUD05213.1"/>
    </source>
</evidence>
<name>A0A243SBN6_9ACTN</name>
<dbReference type="EMBL" id="NGFN01000001">
    <property type="protein sequence ID" value="OUD05213.1"/>
    <property type="molecule type" value="Genomic_DNA"/>
</dbReference>
<feature type="region of interest" description="Disordered" evidence="1">
    <location>
        <begin position="1"/>
        <end position="20"/>
    </location>
</feature>
<dbReference type="AlphaFoldDB" id="A0A243SBN6"/>
<protein>
    <recommendedName>
        <fullName evidence="2">SGNH domain-containing protein</fullName>
    </recommendedName>
</protein>
<evidence type="ECO:0000313" key="4">
    <source>
        <dbReference type="Proteomes" id="UP000195105"/>
    </source>
</evidence>
<dbReference type="Pfam" id="PF19040">
    <property type="entry name" value="SGNH"/>
    <property type="match status" value="1"/>
</dbReference>
<evidence type="ECO:0000259" key="2">
    <source>
        <dbReference type="Pfam" id="PF19040"/>
    </source>
</evidence>
<dbReference type="RefSeq" id="WP_086598857.1">
    <property type="nucleotide sequence ID" value="NZ_NGFN01000001.1"/>
</dbReference>
<comment type="caution">
    <text evidence="3">The sequence shown here is derived from an EMBL/GenBank/DDBJ whole genome shotgun (WGS) entry which is preliminary data.</text>
</comment>
<gene>
    <name evidence="3" type="ORF">CA983_00515</name>
</gene>
<dbReference type="Proteomes" id="UP000195105">
    <property type="component" value="Unassembled WGS sequence"/>
</dbReference>
<dbReference type="InterPro" id="IPR043968">
    <property type="entry name" value="SGNH"/>
</dbReference>
<keyword evidence="4" id="KW-1185">Reference proteome</keyword>
<evidence type="ECO:0000256" key="1">
    <source>
        <dbReference type="SAM" id="MobiDB-lite"/>
    </source>
</evidence>
<feature type="compositionally biased region" description="Low complexity" evidence="1">
    <location>
        <begin position="10"/>
        <end position="20"/>
    </location>
</feature>
<sequence>MPDATRDATRGAAVRTAASTTATTVIDPTPWLCAPRTGLCPVVVADTAVYRDDSHLSEAYAEALTPVLAPSLDRLMGAR</sequence>